<proteinExistence type="predicted"/>
<accession>A0A1M6G0C2</accession>
<evidence type="ECO:0000256" key="2">
    <source>
        <dbReference type="SAM" id="MobiDB-lite"/>
    </source>
</evidence>
<dbReference type="RefSeq" id="WP_073390406.1">
    <property type="nucleotide sequence ID" value="NZ_FQXK01000057.1"/>
</dbReference>
<evidence type="ECO:0000313" key="5">
    <source>
        <dbReference type="Proteomes" id="UP000184278"/>
    </source>
</evidence>
<sequence length="495" mass="54801">MRFDPMTGQPIPEGNEQPKFDPATGQPVQQPQNGPAFNPMTGQPFSQTPYQGQSFGTTPEKPKKKTGLFLGIGAVAIIAVLVIFLVVKVAGMFGSPATKIERALANTLKQSSVIDTSVLQDSADDLQVDVELNGKVSGVKVDASLSYAKTKKETSVSGELGASVISTRFNFYMNQSKVCFDLKGLDNPVYYDFTEEKDGDLEDLMGGDVTFDQIDAVLKAFADSESLVKDFEKANSKALATLEFEKADKEEFEVNGKDVKCIGYTTTLDKDSVEAMLEEYKTALESHEDLVDLLEEVTGTDLEDMFDQITDSMDKSSKMDITFYLYKDQIAAIVLEPKGESKVQILFEGGSYPAQNMKVKYGKETIYEVKGEEKDGKITQEVYTNGTKTSEMEYDKESGKISISYSDEYGYDSFTLSGTYEKVKGGFKLEFDDIEIDSYSYSYYEIEDFTLTIQATKGAKIEKIEIDDDALDLGNADEDELEEFAEDVESLFSGF</sequence>
<dbReference type="EMBL" id="FQXK01000057">
    <property type="protein sequence ID" value="SHJ03314.1"/>
    <property type="molecule type" value="Genomic_DNA"/>
</dbReference>
<dbReference type="GeneID" id="89511517"/>
<evidence type="ECO:0000256" key="1">
    <source>
        <dbReference type="SAM" id="Coils"/>
    </source>
</evidence>
<keyword evidence="1" id="KW-0175">Coiled coil</keyword>
<reference evidence="5" key="1">
    <citation type="submission" date="2016-11" db="EMBL/GenBank/DDBJ databases">
        <authorList>
            <person name="Varghese N."/>
            <person name="Submissions S."/>
        </authorList>
    </citation>
    <scope>NUCLEOTIDE SEQUENCE [LARGE SCALE GENOMIC DNA]</scope>
    <source>
        <strain evidence="5">DSM 3071</strain>
    </source>
</reference>
<keyword evidence="3" id="KW-1133">Transmembrane helix</keyword>
<evidence type="ECO:0000256" key="3">
    <source>
        <dbReference type="SAM" id="Phobius"/>
    </source>
</evidence>
<feature type="coiled-coil region" evidence="1">
    <location>
        <begin position="270"/>
        <end position="297"/>
    </location>
</feature>
<keyword evidence="3" id="KW-0472">Membrane</keyword>
<gene>
    <name evidence="4" type="ORF">SAMN02745229_04003</name>
</gene>
<keyword evidence="5" id="KW-1185">Reference proteome</keyword>
<organism evidence="4 5">
    <name type="scientific">Butyrivibrio fibrisolvens DSM 3071</name>
    <dbReference type="NCBI Taxonomy" id="1121131"/>
    <lineage>
        <taxon>Bacteria</taxon>
        <taxon>Bacillati</taxon>
        <taxon>Bacillota</taxon>
        <taxon>Clostridia</taxon>
        <taxon>Lachnospirales</taxon>
        <taxon>Lachnospiraceae</taxon>
        <taxon>Butyrivibrio</taxon>
    </lineage>
</organism>
<feature type="region of interest" description="Disordered" evidence="2">
    <location>
        <begin position="1"/>
        <end position="59"/>
    </location>
</feature>
<dbReference type="Proteomes" id="UP000184278">
    <property type="component" value="Unassembled WGS sequence"/>
</dbReference>
<feature type="transmembrane region" description="Helical" evidence="3">
    <location>
        <begin position="68"/>
        <end position="93"/>
    </location>
</feature>
<keyword evidence="3" id="KW-0812">Transmembrane</keyword>
<feature type="compositionally biased region" description="Polar residues" evidence="2">
    <location>
        <begin position="26"/>
        <end position="56"/>
    </location>
</feature>
<protein>
    <submittedName>
        <fullName evidence="4">Uncharacterized protein</fullName>
    </submittedName>
</protein>
<dbReference type="OrthoDB" id="2002705at2"/>
<name>A0A1M6G0C2_BUTFI</name>
<evidence type="ECO:0000313" key="4">
    <source>
        <dbReference type="EMBL" id="SHJ03314.1"/>
    </source>
</evidence>
<dbReference type="AlphaFoldDB" id="A0A1M6G0C2"/>
<dbReference type="STRING" id="1121131.SAMN02745229_04003"/>